<dbReference type="Proteomes" id="UP000505355">
    <property type="component" value="Chromosome"/>
</dbReference>
<evidence type="ECO:0000313" key="1">
    <source>
        <dbReference type="EMBL" id="QKJ30846.1"/>
    </source>
</evidence>
<dbReference type="KEGG" id="mmab:HQ865_14175"/>
<reference evidence="1 2" key="1">
    <citation type="submission" date="2020-05" db="EMBL/GenBank/DDBJ databases">
        <title>Mucilaginibacter mali sp. nov.</title>
        <authorList>
            <person name="Kim H.S."/>
            <person name="Lee K.C."/>
            <person name="Suh M.K."/>
            <person name="Kim J.-S."/>
            <person name="Han K.-I."/>
            <person name="Eom M.K."/>
            <person name="Shin Y.K."/>
            <person name="Lee J.-S."/>
        </authorList>
    </citation>
    <scope>NUCLEOTIDE SEQUENCE [LARGE SCALE GENOMIC DNA]</scope>
    <source>
        <strain evidence="1 2">G2-14</strain>
    </source>
</reference>
<name>A0A7D4Q1X4_9SPHI</name>
<evidence type="ECO:0000313" key="2">
    <source>
        <dbReference type="Proteomes" id="UP000505355"/>
    </source>
</evidence>
<dbReference type="EMBL" id="CP054139">
    <property type="protein sequence ID" value="QKJ30846.1"/>
    <property type="molecule type" value="Genomic_DNA"/>
</dbReference>
<protein>
    <submittedName>
        <fullName evidence="1">Uncharacterized protein</fullName>
    </submittedName>
</protein>
<accession>A0A7D4Q1X4</accession>
<organism evidence="1 2">
    <name type="scientific">Mucilaginibacter mali</name>
    <dbReference type="NCBI Taxonomy" id="2740462"/>
    <lineage>
        <taxon>Bacteria</taxon>
        <taxon>Pseudomonadati</taxon>
        <taxon>Bacteroidota</taxon>
        <taxon>Sphingobacteriia</taxon>
        <taxon>Sphingobacteriales</taxon>
        <taxon>Sphingobacteriaceae</taxon>
        <taxon>Mucilaginibacter</taxon>
    </lineage>
</organism>
<gene>
    <name evidence="1" type="ORF">HQ865_14175</name>
</gene>
<keyword evidence="2" id="KW-1185">Reference proteome</keyword>
<dbReference type="RefSeq" id="WP_173415516.1">
    <property type="nucleotide sequence ID" value="NZ_CP054139.1"/>
</dbReference>
<dbReference type="AlphaFoldDB" id="A0A7D4Q1X4"/>
<proteinExistence type="predicted"/>
<sequence>MNRHHISVTKDEKTYNFEVADLPHHDSGHCKFEVFRDDQLVAGFEPDARQILHICKNTGAVDEEILHLLADEIERYTWYAAD</sequence>